<dbReference type="GO" id="GO:0051536">
    <property type="term" value="F:iron-sulfur cluster binding"/>
    <property type="evidence" value="ECO:0007669"/>
    <property type="project" value="UniProtKB-KW"/>
</dbReference>
<dbReference type="CDD" id="cd01335">
    <property type="entry name" value="Radical_SAM"/>
    <property type="match status" value="1"/>
</dbReference>
<dbReference type="InterPro" id="IPR013785">
    <property type="entry name" value="Aldolase_TIM"/>
</dbReference>
<dbReference type="InterPro" id="IPR007197">
    <property type="entry name" value="rSAM"/>
</dbReference>
<keyword evidence="3" id="KW-0479">Metal-binding</keyword>
<name>A0A840Z2G1_9SPHN</name>
<evidence type="ECO:0000256" key="1">
    <source>
        <dbReference type="ARBA" id="ARBA00001966"/>
    </source>
</evidence>
<accession>A0A840Z2G1</accession>
<feature type="domain" description="Radical SAM core" evidence="6">
    <location>
        <begin position="48"/>
        <end position="274"/>
    </location>
</feature>
<dbReference type="EMBL" id="JACIJI010000007">
    <property type="protein sequence ID" value="MBB5719947.1"/>
    <property type="molecule type" value="Genomic_DNA"/>
</dbReference>
<dbReference type="SFLD" id="SFLDS00029">
    <property type="entry name" value="Radical_SAM"/>
    <property type="match status" value="1"/>
</dbReference>
<dbReference type="PANTHER" id="PTHR11228:SF7">
    <property type="entry name" value="PQQA PEPTIDE CYCLASE"/>
    <property type="match status" value="1"/>
</dbReference>
<dbReference type="Proteomes" id="UP000554342">
    <property type="component" value="Unassembled WGS sequence"/>
</dbReference>
<dbReference type="Pfam" id="PF04055">
    <property type="entry name" value="Radical_SAM"/>
    <property type="match status" value="1"/>
</dbReference>
<dbReference type="SUPFAM" id="SSF102114">
    <property type="entry name" value="Radical SAM enzymes"/>
    <property type="match status" value="1"/>
</dbReference>
<evidence type="ECO:0000256" key="2">
    <source>
        <dbReference type="ARBA" id="ARBA00022691"/>
    </source>
</evidence>
<dbReference type="GO" id="GO:0003824">
    <property type="term" value="F:catalytic activity"/>
    <property type="evidence" value="ECO:0007669"/>
    <property type="project" value="InterPro"/>
</dbReference>
<organism evidence="7 8">
    <name type="scientific">Stakelama sediminis</name>
    <dbReference type="NCBI Taxonomy" id="463200"/>
    <lineage>
        <taxon>Bacteria</taxon>
        <taxon>Pseudomonadati</taxon>
        <taxon>Pseudomonadota</taxon>
        <taxon>Alphaproteobacteria</taxon>
        <taxon>Sphingomonadales</taxon>
        <taxon>Sphingomonadaceae</taxon>
        <taxon>Stakelama</taxon>
    </lineage>
</organism>
<proteinExistence type="predicted"/>
<evidence type="ECO:0000256" key="3">
    <source>
        <dbReference type="ARBA" id="ARBA00022723"/>
    </source>
</evidence>
<keyword evidence="2" id="KW-0949">S-adenosyl-L-methionine</keyword>
<dbReference type="InterPro" id="IPR024032">
    <property type="entry name" value="rSAM_paired_HxsC"/>
</dbReference>
<reference evidence="7 8" key="1">
    <citation type="submission" date="2020-08" db="EMBL/GenBank/DDBJ databases">
        <title>Genomic Encyclopedia of Type Strains, Phase IV (KMG-IV): sequencing the most valuable type-strain genomes for metagenomic binning, comparative biology and taxonomic classification.</title>
        <authorList>
            <person name="Goeker M."/>
        </authorList>
    </citation>
    <scope>NUCLEOTIDE SEQUENCE [LARGE SCALE GENOMIC DNA]</scope>
    <source>
        <strain evidence="7 8">DSM 27203</strain>
    </source>
</reference>
<dbReference type="Gene3D" id="3.20.20.70">
    <property type="entry name" value="Aldolase class I"/>
    <property type="match status" value="1"/>
</dbReference>
<evidence type="ECO:0000313" key="7">
    <source>
        <dbReference type="EMBL" id="MBB5719947.1"/>
    </source>
</evidence>
<dbReference type="PANTHER" id="PTHR11228">
    <property type="entry name" value="RADICAL SAM DOMAIN PROTEIN"/>
    <property type="match status" value="1"/>
</dbReference>
<dbReference type="InterPro" id="IPR058240">
    <property type="entry name" value="rSAM_sf"/>
</dbReference>
<dbReference type="SFLD" id="SFLDG01103">
    <property type="entry name" value="Uncharacterised_Radical_SAM_Su"/>
    <property type="match status" value="1"/>
</dbReference>
<dbReference type="AlphaFoldDB" id="A0A840Z2G1"/>
<sequence length="328" mass="37195">MLVEAEGNSATYASKAGLFTIDGVAASGLAGDVLLIQPREQRAERLIRATSPHNTLLVTERCDQLCVMCSQPPKKTHVDRFALFEEACMLAPENMLIGITGGEPTLYRHQLFDLIERIYRTRPDLSFHVLTNAQHFENDDIDRMLGPAYARVSWGIPLYASQSALHDEIVGKRGAFSQLLENFAILMRAGARIELRTVLLRGNYPALPELAHFVASRLRCIEAWSIMQLEHSGFARRRWASLAVNPRLDFAPLREAMDWSFLHQMPVQLFNIPRCALPEDYRRFAVASISDWKQKFLSACDGCRERDLCCGFFEWHPDQDECAKVTPL</sequence>
<evidence type="ECO:0000313" key="8">
    <source>
        <dbReference type="Proteomes" id="UP000554342"/>
    </source>
</evidence>
<keyword evidence="5" id="KW-0411">Iron-sulfur</keyword>
<dbReference type="SFLD" id="SFLDG01067">
    <property type="entry name" value="SPASM/twitch_domain_containing"/>
    <property type="match status" value="1"/>
</dbReference>
<dbReference type="GO" id="GO:0046872">
    <property type="term" value="F:metal ion binding"/>
    <property type="evidence" value="ECO:0007669"/>
    <property type="project" value="UniProtKB-KW"/>
</dbReference>
<evidence type="ECO:0000256" key="4">
    <source>
        <dbReference type="ARBA" id="ARBA00023004"/>
    </source>
</evidence>
<dbReference type="NCBIfam" id="TIGR03977">
    <property type="entry name" value="rSAM_pair_HxsC"/>
    <property type="match status" value="1"/>
</dbReference>
<keyword evidence="4" id="KW-0408">Iron</keyword>
<evidence type="ECO:0000256" key="5">
    <source>
        <dbReference type="ARBA" id="ARBA00023014"/>
    </source>
</evidence>
<evidence type="ECO:0000259" key="6">
    <source>
        <dbReference type="PROSITE" id="PS51918"/>
    </source>
</evidence>
<keyword evidence="8" id="KW-1185">Reference proteome</keyword>
<comment type="cofactor">
    <cofactor evidence="1">
        <name>[4Fe-4S] cluster</name>
        <dbReference type="ChEBI" id="CHEBI:49883"/>
    </cofactor>
</comment>
<protein>
    <submittedName>
        <fullName evidence="7">His-Xaa-Ser system radical SAM maturase HxsC</fullName>
    </submittedName>
</protein>
<comment type="caution">
    <text evidence="7">The sequence shown here is derived from an EMBL/GenBank/DDBJ whole genome shotgun (WGS) entry which is preliminary data.</text>
</comment>
<dbReference type="InterPro" id="IPR050377">
    <property type="entry name" value="Radical_SAM_PqqE_MftC-like"/>
</dbReference>
<gene>
    <name evidence="7" type="ORF">FHR23_002906</name>
</gene>
<dbReference type="PROSITE" id="PS51918">
    <property type="entry name" value="RADICAL_SAM"/>
    <property type="match status" value="1"/>
</dbReference>